<name>A0A1U9LJH3_9PROT</name>
<dbReference type="Proteomes" id="UP000189055">
    <property type="component" value="Plasmid pAC1084_1"/>
</dbReference>
<evidence type="ECO:0000313" key="2">
    <source>
        <dbReference type="Proteomes" id="UP000189055"/>
    </source>
</evidence>
<dbReference type="RefSeq" id="WP_077932175.1">
    <property type="nucleotide sequence ID" value="NZ_CP014688.1"/>
</dbReference>
<keyword evidence="1" id="KW-0614">Plasmid</keyword>
<dbReference type="AlphaFoldDB" id="A0A1U9LJH3"/>
<geneLocation type="plasmid" evidence="2">
    <name>pac1084_1</name>
</geneLocation>
<proteinExistence type="predicted"/>
<gene>
    <name evidence="1" type="ORF">A0U91_16200</name>
</gene>
<protein>
    <submittedName>
        <fullName evidence="1">Uncharacterized protein</fullName>
    </submittedName>
</protein>
<sequence>MAFIHDARSLAWYYQDKKNQFSFGLEMTISFVGKDVDPLKMPADNLKALVCVTVARACGAWAHQKLNLSRVFGLSAKWLAENCEPLHPHFLSEWSKGYFFPVGTGSYEAAANILARKRPSAEGPPNRGNSVIHPDGNLCISMSGDGYLWMPTTDNLGEWVRIYSTEKTTRNRVLRNEYYNGREAVAGDYIKLKETTGWINASVSRPTRGKILHIAKGSALVQWEGQERLHYLLASLLPCEELLPEDAPDTSTLSPSQANVYNGIVSGQYSFEKRWNKDKQLVVLGKSAPLSTINALIQKGLLPDNIMKLVSCSDAA</sequence>
<reference evidence="1 2" key="1">
    <citation type="submission" date="2016-03" db="EMBL/GenBank/DDBJ databases">
        <title>Acetic acid bacteria sequencing.</title>
        <authorList>
            <person name="Brandt J."/>
            <person name="Jakob F."/>
            <person name="Vogel R.F."/>
        </authorList>
    </citation>
    <scope>NUCLEOTIDE SEQUENCE [LARGE SCALE GENOMIC DNA]</scope>
    <source>
        <strain evidence="1 2">TMW2.1084</strain>
        <plasmid evidence="2">pac1084_1</plasmid>
    </source>
</reference>
<evidence type="ECO:0000313" key="1">
    <source>
        <dbReference type="EMBL" id="AQT06548.1"/>
    </source>
</evidence>
<organism evidence="1 2">
    <name type="scientific">Acetobacter persici</name>
    <dbReference type="NCBI Taxonomy" id="1076596"/>
    <lineage>
        <taxon>Bacteria</taxon>
        <taxon>Pseudomonadati</taxon>
        <taxon>Pseudomonadota</taxon>
        <taxon>Alphaproteobacteria</taxon>
        <taxon>Acetobacterales</taxon>
        <taxon>Acetobacteraceae</taxon>
        <taxon>Acetobacter</taxon>
    </lineage>
</organism>
<dbReference type="EMBL" id="CP014688">
    <property type="protein sequence ID" value="AQT06548.1"/>
    <property type="molecule type" value="Genomic_DNA"/>
</dbReference>
<dbReference type="KEGG" id="aper:A0U91_16200"/>
<accession>A0A1U9LJH3</accession>